<reference evidence="3" key="1">
    <citation type="submission" date="2019-05" db="EMBL/GenBank/DDBJ databases">
        <title>Candidatus Nanohalobium constans, a novel model system to study the DPANN nano-sized archaea: genomic and physiological characterization of a nanoarchaeon co-cultured with its chitinotrophic host.</title>
        <authorList>
            <person name="La Cono V."/>
            <person name="Arcadi E."/>
            <person name="Crisafi F."/>
            <person name="Denaro R."/>
            <person name="La Spada G."/>
            <person name="Messina E."/>
            <person name="Smedile F."/>
            <person name="Toshchakov S.V."/>
            <person name="Shevchenko M.A."/>
            <person name="Golyshin P.N."/>
            <person name="Golyshina O.V."/>
            <person name="Ferrer M."/>
            <person name="Rohde M."/>
            <person name="Mushegian A."/>
            <person name="Sorokin D.Y."/>
            <person name="Giuliano L."/>
            <person name="Yakimov M.M."/>
        </authorList>
    </citation>
    <scope>NUCLEOTIDE SEQUENCE [LARGE SCALE GENOMIC DNA]</scope>
    <source>
        <strain evidence="3">LC1Nh</strain>
    </source>
</reference>
<organism evidence="2 3">
    <name type="scientific">Candidatus Nanohalobium constans</name>
    <dbReference type="NCBI Taxonomy" id="2565781"/>
    <lineage>
        <taxon>Archaea</taxon>
        <taxon>Candidatus Nanohalarchaeota</taxon>
        <taxon>Candidatus Nanohalobia</taxon>
        <taxon>Candidatus Nanohalobiales</taxon>
        <taxon>Candidatus Nanohalobiaceae</taxon>
        <taxon>Candidatus Nanohalobium</taxon>
    </lineage>
</organism>
<protein>
    <submittedName>
        <fullName evidence="2">Uncharacterized protein</fullName>
    </submittedName>
</protein>
<dbReference type="AlphaFoldDB" id="A0A5Q0UI95"/>
<dbReference type="KEGG" id="ncon:LC1Nh_1026"/>
<feature type="region of interest" description="Disordered" evidence="1">
    <location>
        <begin position="154"/>
        <end position="181"/>
    </location>
</feature>
<proteinExistence type="predicted"/>
<keyword evidence="3" id="KW-1185">Reference proteome</keyword>
<dbReference type="RefSeq" id="WP_153550644.1">
    <property type="nucleotide sequence ID" value="NZ_CP040089.1"/>
</dbReference>
<name>A0A5Q0UI95_9ARCH</name>
<accession>A0A5Q0UI95</accession>
<dbReference type="GeneID" id="42365420"/>
<gene>
    <name evidence="2" type="ORF">LC1Nh_1026</name>
</gene>
<dbReference type="Proteomes" id="UP000377803">
    <property type="component" value="Chromosome"/>
</dbReference>
<evidence type="ECO:0000313" key="3">
    <source>
        <dbReference type="Proteomes" id="UP000377803"/>
    </source>
</evidence>
<feature type="compositionally biased region" description="Basic and acidic residues" evidence="1">
    <location>
        <begin position="167"/>
        <end position="180"/>
    </location>
</feature>
<sequence length="193" mass="20987">MKKILLMGLMVVSLSVLTAGIYDPNNTVTQPEDKELKATAVPLSQGSDYRLDFIQMDGRCGAAEADNVSIGHRNVSPGNNTLVVEGVFQTPHPKYNLTSEVRKTGDNLYEMKIEGVESSKVAPRCIGNVNYHAHFTAPQNSTLKVLHNQTVVGEKQISEDPSTGAEKSQKDGQDNEKEAEGSATVLDKILNLF</sequence>
<dbReference type="EMBL" id="CP040089">
    <property type="protein sequence ID" value="QGA80900.1"/>
    <property type="molecule type" value="Genomic_DNA"/>
</dbReference>
<evidence type="ECO:0000313" key="2">
    <source>
        <dbReference type="EMBL" id="QGA80900.1"/>
    </source>
</evidence>
<evidence type="ECO:0000256" key="1">
    <source>
        <dbReference type="SAM" id="MobiDB-lite"/>
    </source>
</evidence>